<dbReference type="InterPro" id="IPR010982">
    <property type="entry name" value="Lambda_DNA-bd_dom_sf"/>
</dbReference>
<dbReference type="AlphaFoldDB" id="A0A2D6LZX3"/>
<evidence type="ECO:0000313" key="6">
    <source>
        <dbReference type="Proteomes" id="UP000226592"/>
    </source>
</evidence>
<evidence type="ECO:0000313" key="5">
    <source>
        <dbReference type="EMBL" id="MAG21728.1"/>
    </source>
</evidence>
<dbReference type="PANTHER" id="PTHR43080:SF4">
    <property type="entry name" value="CRO-LIKE PROTEIN"/>
    <property type="match status" value="1"/>
</dbReference>
<evidence type="ECO:0000259" key="4">
    <source>
        <dbReference type="PROSITE" id="PS51371"/>
    </source>
</evidence>
<keyword evidence="1 2" id="KW-0129">CBS domain</keyword>
<dbReference type="SMART" id="SM00116">
    <property type="entry name" value="CBS"/>
    <property type="match status" value="2"/>
</dbReference>
<dbReference type="PROSITE" id="PS51371">
    <property type="entry name" value="CBS"/>
    <property type="match status" value="1"/>
</dbReference>
<proteinExistence type="predicted"/>
<evidence type="ECO:0000259" key="3">
    <source>
        <dbReference type="PROSITE" id="PS50943"/>
    </source>
</evidence>
<reference evidence="6" key="1">
    <citation type="submission" date="2017-09" db="EMBL/GenBank/DDBJ databases">
        <title>The Reconstruction of 2,631 Draft Metagenome-Assembled Genomes from the Global Oceans.</title>
        <authorList>
            <person name="Tully B.J."/>
            <person name="Graham E.D."/>
            <person name="Heidelberg J.F."/>
        </authorList>
    </citation>
    <scope>NUCLEOTIDE SEQUENCE [LARGE SCALE GENOMIC DNA]</scope>
</reference>
<dbReference type="EMBL" id="NZBU01000001">
    <property type="protein sequence ID" value="MAG21728.1"/>
    <property type="molecule type" value="Genomic_DNA"/>
</dbReference>
<feature type="domain" description="HTH cro/C1-type" evidence="3">
    <location>
        <begin position="19"/>
        <end position="75"/>
    </location>
</feature>
<dbReference type="GO" id="GO:0003677">
    <property type="term" value="F:DNA binding"/>
    <property type="evidence" value="ECO:0007669"/>
    <property type="project" value="InterPro"/>
</dbReference>
<dbReference type="InterPro" id="IPR051257">
    <property type="entry name" value="Diverse_CBS-Domain"/>
</dbReference>
<dbReference type="Proteomes" id="UP000226592">
    <property type="component" value="Unassembled WGS sequence"/>
</dbReference>
<dbReference type="SUPFAM" id="SSF47413">
    <property type="entry name" value="lambda repressor-like DNA-binding domains"/>
    <property type="match status" value="1"/>
</dbReference>
<accession>A0A2D6LZX3</accession>
<protein>
    <recommendedName>
        <fullName evidence="7">CBS domain-containing protein</fullName>
    </recommendedName>
</protein>
<dbReference type="Pfam" id="PF00571">
    <property type="entry name" value="CBS"/>
    <property type="match status" value="2"/>
</dbReference>
<name>A0A2D6LZX3_9ARCH</name>
<dbReference type="Pfam" id="PF01381">
    <property type="entry name" value="HTH_3"/>
    <property type="match status" value="1"/>
</dbReference>
<sequence length="194" mass="21508">MNLSFCTSISNMLPDLSEIKMRRKQHGLTQSELALQSNVSQSLIAKLEAGKIIPSYDKAKRLFDTLEKMHEETRLSAKDVMIRKVLHVSESDSVKKAVRLLEKNGLSQLPVLEKGQSTGLVTERGILAKINEGIDVEKDTVQQVMVEAASTIQENTPLPIVSQLLNYSPAVLVKKKGKIQGIITKSDLLKTMLK</sequence>
<dbReference type="InterPro" id="IPR000644">
    <property type="entry name" value="CBS_dom"/>
</dbReference>
<dbReference type="Gene3D" id="1.10.260.40">
    <property type="entry name" value="lambda repressor-like DNA-binding domains"/>
    <property type="match status" value="1"/>
</dbReference>
<comment type="caution">
    <text evidence="5">The sequence shown here is derived from an EMBL/GenBank/DDBJ whole genome shotgun (WGS) entry which is preliminary data.</text>
</comment>
<gene>
    <name evidence="5" type="ORF">CL943_00285</name>
</gene>
<dbReference type="InterPro" id="IPR017158">
    <property type="entry name" value="Tscrpt-reg_CBS-contain_prd"/>
</dbReference>
<dbReference type="SMART" id="SM00530">
    <property type="entry name" value="HTH_XRE"/>
    <property type="match status" value="1"/>
</dbReference>
<organism evidence="5 6">
    <name type="scientific">Candidatus Iainarchaeum sp</name>
    <dbReference type="NCBI Taxonomy" id="3101447"/>
    <lineage>
        <taxon>Archaea</taxon>
        <taxon>Candidatus Iainarchaeota</taxon>
        <taxon>Candidatus Iainarchaeia</taxon>
        <taxon>Candidatus Iainarchaeales</taxon>
        <taxon>Candidatus Iainarchaeaceae</taxon>
        <taxon>Candidatus Iainarchaeum</taxon>
    </lineage>
</organism>
<evidence type="ECO:0000256" key="1">
    <source>
        <dbReference type="ARBA" id="ARBA00023122"/>
    </source>
</evidence>
<evidence type="ECO:0008006" key="7">
    <source>
        <dbReference type="Google" id="ProtNLM"/>
    </source>
</evidence>
<dbReference type="InterPro" id="IPR001387">
    <property type="entry name" value="Cro/C1-type_HTH"/>
</dbReference>
<dbReference type="InterPro" id="IPR046342">
    <property type="entry name" value="CBS_dom_sf"/>
</dbReference>
<dbReference type="PANTHER" id="PTHR43080">
    <property type="entry name" value="CBS DOMAIN-CONTAINING PROTEIN CBSX3, MITOCHONDRIAL"/>
    <property type="match status" value="1"/>
</dbReference>
<dbReference type="SUPFAM" id="SSF54631">
    <property type="entry name" value="CBS-domain pair"/>
    <property type="match status" value="1"/>
</dbReference>
<dbReference type="CDD" id="cd00093">
    <property type="entry name" value="HTH_XRE"/>
    <property type="match status" value="1"/>
</dbReference>
<dbReference type="PROSITE" id="PS50943">
    <property type="entry name" value="HTH_CROC1"/>
    <property type="match status" value="1"/>
</dbReference>
<dbReference type="Gene3D" id="3.10.580.10">
    <property type="entry name" value="CBS-domain"/>
    <property type="match status" value="1"/>
</dbReference>
<dbReference type="PIRSF" id="PIRSF037253">
    <property type="entry name" value="HTH_CBS_prd"/>
    <property type="match status" value="1"/>
</dbReference>
<evidence type="ECO:0000256" key="2">
    <source>
        <dbReference type="PROSITE-ProRule" id="PRU00703"/>
    </source>
</evidence>
<feature type="domain" description="CBS" evidence="4">
    <location>
        <begin position="81"/>
        <end position="136"/>
    </location>
</feature>